<dbReference type="KEGG" id="abaw:D5400_15155"/>
<evidence type="ECO:0000313" key="7">
    <source>
        <dbReference type="EMBL" id="AZN72429.1"/>
    </source>
</evidence>
<dbReference type="InterPro" id="IPR027385">
    <property type="entry name" value="Beta-barrel_OMP"/>
</dbReference>
<name>A0A3S9B657_9HYPH</name>
<dbReference type="AlphaFoldDB" id="A0A3S9B657"/>
<evidence type="ECO:0000256" key="5">
    <source>
        <dbReference type="ARBA" id="ARBA00038306"/>
    </source>
</evidence>
<evidence type="ECO:0000259" key="6">
    <source>
        <dbReference type="Pfam" id="PF13505"/>
    </source>
</evidence>
<dbReference type="SUPFAM" id="SSF56925">
    <property type="entry name" value="OMPA-like"/>
    <property type="match status" value="1"/>
</dbReference>
<dbReference type="GO" id="GO:0009279">
    <property type="term" value="C:cell outer membrane"/>
    <property type="evidence" value="ECO:0007669"/>
    <property type="project" value="UniProtKB-SubCell"/>
</dbReference>
<dbReference type="RefSeq" id="WP_126010755.1">
    <property type="nucleotide sequence ID" value="NZ_CP032509.1"/>
</dbReference>
<organism evidence="7 8">
    <name type="scientific">Georhizobium profundi</name>
    <dbReference type="NCBI Taxonomy" id="2341112"/>
    <lineage>
        <taxon>Bacteria</taxon>
        <taxon>Pseudomonadati</taxon>
        <taxon>Pseudomonadota</taxon>
        <taxon>Alphaproteobacteria</taxon>
        <taxon>Hyphomicrobiales</taxon>
        <taxon>Rhizobiaceae</taxon>
        <taxon>Georhizobium</taxon>
    </lineage>
</organism>
<keyword evidence="2" id="KW-0732">Signal</keyword>
<protein>
    <submittedName>
        <fullName evidence="7">Porin family protein</fullName>
    </submittedName>
</protein>
<evidence type="ECO:0000256" key="3">
    <source>
        <dbReference type="ARBA" id="ARBA00023136"/>
    </source>
</evidence>
<dbReference type="InterPro" id="IPR051692">
    <property type="entry name" value="OMP-like"/>
</dbReference>
<evidence type="ECO:0000256" key="4">
    <source>
        <dbReference type="ARBA" id="ARBA00023237"/>
    </source>
</evidence>
<gene>
    <name evidence="7" type="ORF">D5400_15155</name>
</gene>
<dbReference type="Pfam" id="PF13505">
    <property type="entry name" value="OMP_b-brl"/>
    <property type="match status" value="1"/>
</dbReference>
<evidence type="ECO:0000313" key="8">
    <source>
        <dbReference type="Proteomes" id="UP000268192"/>
    </source>
</evidence>
<feature type="domain" description="Outer membrane protein beta-barrel" evidence="6">
    <location>
        <begin position="10"/>
        <end position="196"/>
    </location>
</feature>
<keyword evidence="8" id="KW-1185">Reference proteome</keyword>
<proteinExistence type="inferred from homology"/>
<keyword evidence="3" id="KW-0472">Membrane</keyword>
<evidence type="ECO:0000256" key="2">
    <source>
        <dbReference type="ARBA" id="ARBA00022729"/>
    </source>
</evidence>
<accession>A0A3S9B657</accession>
<dbReference type="OrthoDB" id="9815357at2"/>
<dbReference type="EMBL" id="CP032509">
    <property type="protein sequence ID" value="AZN72429.1"/>
    <property type="molecule type" value="Genomic_DNA"/>
</dbReference>
<comment type="similarity">
    <text evidence="5">Belongs to the Omp25/RopB family.</text>
</comment>
<reference evidence="7 8" key="1">
    <citation type="submission" date="2018-09" db="EMBL/GenBank/DDBJ databases">
        <title>Marinorhizobium profundi gen. nov., sp. nov., isolated from a deep-sea sediment sample from the New Britain Trench and proposal of Marinorhizobiaceae fam. nov. in the order Rhizobiales of the class Alphaproteobacteria.</title>
        <authorList>
            <person name="Cao J."/>
        </authorList>
    </citation>
    <scope>NUCLEOTIDE SEQUENCE [LARGE SCALE GENOMIC DNA]</scope>
    <source>
        <strain evidence="7 8">WS11</strain>
    </source>
</reference>
<dbReference type="Proteomes" id="UP000268192">
    <property type="component" value="Chromosome"/>
</dbReference>
<dbReference type="InterPro" id="IPR011250">
    <property type="entry name" value="OMP/PagP_B-barrel"/>
</dbReference>
<sequence>MAPPSPPPAAAPVQAAPVQLWTGPYAGVFLGYNWGDHEDIVGDDSDGISGGAYAGYNYQFDNFVVGAEADLGYSDVSGTGVATVTGGVPGVREGEVGLFGSVRARAGVAFNPFLIYATGGVAVADIEYNQFDGSDSSTAVGYTVGGGVEGMVTDNITARLEYRYTDYGSDDYNINGNSFSSAYDEHSVRAGVGFKF</sequence>
<dbReference type="PANTHER" id="PTHR34001">
    <property type="entry name" value="BLL7405 PROTEIN"/>
    <property type="match status" value="1"/>
</dbReference>
<keyword evidence="4" id="KW-0998">Cell outer membrane</keyword>
<dbReference type="Gene3D" id="2.40.160.20">
    <property type="match status" value="1"/>
</dbReference>
<dbReference type="PANTHER" id="PTHR34001:SF3">
    <property type="entry name" value="BLL7405 PROTEIN"/>
    <property type="match status" value="1"/>
</dbReference>
<evidence type="ECO:0000256" key="1">
    <source>
        <dbReference type="ARBA" id="ARBA00004442"/>
    </source>
</evidence>
<comment type="subcellular location">
    <subcellularLocation>
        <location evidence="1">Cell outer membrane</location>
    </subcellularLocation>
</comment>